<keyword evidence="7" id="KW-1185">Reference proteome</keyword>
<evidence type="ECO:0000256" key="1">
    <source>
        <dbReference type="ARBA" id="ARBA00023015"/>
    </source>
</evidence>
<dbReference type="PANTHER" id="PTHR30055">
    <property type="entry name" value="HTH-TYPE TRANSCRIPTIONAL REGULATOR RUTR"/>
    <property type="match status" value="1"/>
</dbReference>
<feature type="domain" description="HTH tetR-type" evidence="5">
    <location>
        <begin position="17"/>
        <end position="77"/>
    </location>
</feature>
<dbReference type="Gene3D" id="1.10.357.10">
    <property type="entry name" value="Tetracycline Repressor, domain 2"/>
    <property type="match status" value="1"/>
</dbReference>
<sequence length="219" mass="24303">MPTGTTKPRERFDALDEQTQARWLVPAEAEFCEYGFEKASLNRIITRAGESKGRTYHYFADKGALFCATLERRVRHDDFIDQFRKAASASDAREYWLELTALCARLTKTLQGDGRLASLLRTLHREAAAQQSFAEPLAAIRGSIDDLLIAGQSIGAVRDDLPITLLTEVALNLIATLDRWFALNGSTLSEEAEAALSQRAFLLLMAPLLPPRSTEAMSI</sequence>
<dbReference type="PROSITE" id="PS50977">
    <property type="entry name" value="HTH_TETR_2"/>
    <property type="match status" value="1"/>
</dbReference>
<dbReference type="RefSeq" id="WP_089964216.1">
    <property type="nucleotide sequence ID" value="NZ_FNAV01000043.1"/>
</dbReference>
<dbReference type="STRING" id="282683.SAMN04488105_1433"/>
<dbReference type="InterPro" id="IPR050109">
    <property type="entry name" value="HTH-type_TetR-like_transc_reg"/>
</dbReference>
<evidence type="ECO:0000256" key="4">
    <source>
        <dbReference type="PROSITE-ProRule" id="PRU00335"/>
    </source>
</evidence>
<dbReference type="InterPro" id="IPR001647">
    <property type="entry name" value="HTH_TetR"/>
</dbReference>
<dbReference type="EMBL" id="FNAV01000043">
    <property type="protein sequence ID" value="SDF65680.1"/>
    <property type="molecule type" value="Genomic_DNA"/>
</dbReference>
<dbReference type="Proteomes" id="UP000198994">
    <property type="component" value="Unassembled WGS sequence"/>
</dbReference>
<accession>A0A1G7MX84</accession>
<dbReference type="GO" id="GO:0003700">
    <property type="term" value="F:DNA-binding transcription factor activity"/>
    <property type="evidence" value="ECO:0007669"/>
    <property type="project" value="TreeGrafter"/>
</dbReference>
<name>A0A1G7MX84_9RHOB</name>
<reference evidence="7" key="1">
    <citation type="submission" date="2016-10" db="EMBL/GenBank/DDBJ databases">
        <authorList>
            <person name="Varghese N."/>
            <person name="Submissions S."/>
        </authorList>
    </citation>
    <scope>NUCLEOTIDE SEQUENCE [LARGE SCALE GENOMIC DNA]</scope>
    <source>
        <strain evidence="7">DSM 10146</strain>
    </source>
</reference>
<gene>
    <name evidence="6" type="ORF">SAMN04488105_1433</name>
</gene>
<dbReference type="Pfam" id="PF00440">
    <property type="entry name" value="TetR_N"/>
    <property type="match status" value="1"/>
</dbReference>
<keyword evidence="2 4" id="KW-0238">DNA-binding</keyword>
<dbReference type="InterPro" id="IPR009057">
    <property type="entry name" value="Homeodomain-like_sf"/>
</dbReference>
<dbReference type="AlphaFoldDB" id="A0A1G7MX84"/>
<protein>
    <submittedName>
        <fullName evidence="6">Transcriptional regulator, TetR family</fullName>
    </submittedName>
</protein>
<keyword evidence="1" id="KW-0805">Transcription regulation</keyword>
<dbReference type="GO" id="GO:0000976">
    <property type="term" value="F:transcription cis-regulatory region binding"/>
    <property type="evidence" value="ECO:0007669"/>
    <property type="project" value="TreeGrafter"/>
</dbReference>
<evidence type="ECO:0000256" key="3">
    <source>
        <dbReference type="ARBA" id="ARBA00023163"/>
    </source>
</evidence>
<feature type="DNA-binding region" description="H-T-H motif" evidence="4">
    <location>
        <begin position="40"/>
        <end position="59"/>
    </location>
</feature>
<dbReference type="SUPFAM" id="SSF46689">
    <property type="entry name" value="Homeodomain-like"/>
    <property type="match status" value="1"/>
</dbReference>
<evidence type="ECO:0000259" key="5">
    <source>
        <dbReference type="PROSITE" id="PS50977"/>
    </source>
</evidence>
<dbReference type="PANTHER" id="PTHR30055:SF234">
    <property type="entry name" value="HTH-TYPE TRANSCRIPTIONAL REGULATOR BETI"/>
    <property type="match status" value="1"/>
</dbReference>
<evidence type="ECO:0000313" key="6">
    <source>
        <dbReference type="EMBL" id="SDF65680.1"/>
    </source>
</evidence>
<evidence type="ECO:0000256" key="2">
    <source>
        <dbReference type="ARBA" id="ARBA00023125"/>
    </source>
</evidence>
<organism evidence="6 7">
    <name type="scientific">Salipiger thiooxidans</name>
    <dbReference type="NCBI Taxonomy" id="282683"/>
    <lineage>
        <taxon>Bacteria</taxon>
        <taxon>Pseudomonadati</taxon>
        <taxon>Pseudomonadota</taxon>
        <taxon>Alphaproteobacteria</taxon>
        <taxon>Rhodobacterales</taxon>
        <taxon>Roseobacteraceae</taxon>
        <taxon>Salipiger</taxon>
    </lineage>
</organism>
<proteinExistence type="predicted"/>
<evidence type="ECO:0000313" key="7">
    <source>
        <dbReference type="Proteomes" id="UP000198994"/>
    </source>
</evidence>
<keyword evidence="3" id="KW-0804">Transcription</keyword>
<dbReference type="OrthoDB" id="8478851at2"/>